<keyword evidence="3" id="KW-1185">Reference proteome</keyword>
<dbReference type="GeneID" id="5892292"/>
<proteinExistence type="predicted"/>
<evidence type="ECO:0000313" key="2">
    <source>
        <dbReference type="EMBL" id="EDQ88132.1"/>
    </source>
</evidence>
<gene>
    <name evidence="2" type="ORF">MONBRDRAFT_26717</name>
</gene>
<organism evidence="2 3">
    <name type="scientific">Monosiga brevicollis</name>
    <name type="common">Choanoflagellate</name>
    <dbReference type="NCBI Taxonomy" id="81824"/>
    <lineage>
        <taxon>Eukaryota</taxon>
        <taxon>Choanoflagellata</taxon>
        <taxon>Craspedida</taxon>
        <taxon>Salpingoecidae</taxon>
        <taxon>Monosiga</taxon>
    </lineage>
</organism>
<accession>A9V360</accession>
<dbReference type="Proteomes" id="UP000001357">
    <property type="component" value="Unassembled WGS sequence"/>
</dbReference>
<feature type="compositionally biased region" description="Basic and acidic residues" evidence="1">
    <location>
        <begin position="126"/>
        <end position="148"/>
    </location>
</feature>
<reference evidence="2 3" key="1">
    <citation type="journal article" date="2008" name="Nature">
        <title>The genome of the choanoflagellate Monosiga brevicollis and the origin of metazoans.</title>
        <authorList>
            <consortium name="JGI Sequencing"/>
            <person name="King N."/>
            <person name="Westbrook M.J."/>
            <person name="Young S.L."/>
            <person name="Kuo A."/>
            <person name="Abedin M."/>
            <person name="Chapman J."/>
            <person name="Fairclough S."/>
            <person name="Hellsten U."/>
            <person name="Isogai Y."/>
            <person name="Letunic I."/>
            <person name="Marr M."/>
            <person name="Pincus D."/>
            <person name="Putnam N."/>
            <person name="Rokas A."/>
            <person name="Wright K.J."/>
            <person name="Zuzow R."/>
            <person name="Dirks W."/>
            <person name="Good M."/>
            <person name="Goodstein D."/>
            <person name="Lemons D."/>
            <person name="Li W."/>
            <person name="Lyons J.B."/>
            <person name="Morris A."/>
            <person name="Nichols S."/>
            <person name="Richter D.J."/>
            <person name="Salamov A."/>
            <person name="Bork P."/>
            <person name="Lim W.A."/>
            <person name="Manning G."/>
            <person name="Miller W.T."/>
            <person name="McGinnis W."/>
            <person name="Shapiro H."/>
            <person name="Tjian R."/>
            <person name="Grigoriev I.V."/>
            <person name="Rokhsar D."/>
        </authorList>
    </citation>
    <scope>NUCLEOTIDE SEQUENCE [LARGE SCALE GENOMIC DNA]</scope>
    <source>
        <strain evidence="3">MX1 / ATCC 50154</strain>
    </source>
</reference>
<dbReference type="KEGG" id="mbr:MONBRDRAFT_26717"/>
<dbReference type="EMBL" id="CH991556">
    <property type="protein sequence ID" value="EDQ88132.1"/>
    <property type="molecule type" value="Genomic_DNA"/>
</dbReference>
<name>A9V360_MONBE</name>
<dbReference type="RefSeq" id="XP_001747208.1">
    <property type="nucleotide sequence ID" value="XM_001747156.1"/>
</dbReference>
<sequence>MQRVWFRGRRTAISRNNARTYQMGMGRTEYHHCHCPRCSLSPYNKAAVKTKGYYSQRRDGQRDTIRQGLADYEDERLPTHRTQHLTDGRSTRQTNKHRGIERGVERSSERGRERERSTEMLGGQESSRERERERERSREIKRDQERTASSHVRVRTVKTQRIEYHHCQCPWCALTPFNKAAAKTKGRYRKRREGQRDAICQGLVDYEDEHNG</sequence>
<feature type="compositionally biased region" description="Basic and acidic residues" evidence="1">
    <location>
        <begin position="98"/>
        <end position="118"/>
    </location>
</feature>
<feature type="region of interest" description="Disordered" evidence="1">
    <location>
        <begin position="70"/>
        <end position="152"/>
    </location>
</feature>
<protein>
    <submittedName>
        <fullName evidence="2">Uncharacterized protein</fullName>
    </submittedName>
</protein>
<dbReference type="AlphaFoldDB" id="A9V360"/>
<evidence type="ECO:0000256" key="1">
    <source>
        <dbReference type="SAM" id="MobiDB-lite"/>
    </source>
</evidence>
<dbReference type="InParanoid" id="A9V360"/>
<evidence type="ECO:0000313" key="3">
    <source>
        <dbReference type="Proteomes" id="UP000001357"/>
    </source>
</evidence>